<keyword evidence="2" id="KW-1185">Reference proteome</keyword>
<dbReference type="RefSeq" id="WP_283755379.1">
    <property type="nucleotide sequence ID" value="NZ_JAQOSP010000119.1"/>
</dbReference>
<evidence type="ECO:0000313" key="1">
    <source>
        <dbReference type="EMBL" id="MDJ1171626.1"/>
    </source>
</evidence>
<accession>A0ABT7AXL0</accession>
<gene>
    <name evidence="1" type="ORF">PMG71_19525</name>
</gene>
<dbReference type="Proteomes" id="UP001235303">
    <property type="component" value="Unassembled WGS sequence"/>
</dbReference>
<reference evidence="1 2" key="1">
    <citation type="submission" date="2023-01" db="EMBL/GenBank/DDBJ databases">
        <title>Novel diversity within Roseofilum (Cyanobacteria; Desertifilaceae) from marine benthic mats with descriptions of four novel species.</title>
        <authorList>
            <person name="Wang Y."/>
            <person name="Berthold D.E."/>
            <person name="Hu J."/>
            <person name="Lefler F.W."/>
            <person name="Laughinghouse H.D. IV."/>
        </authorList>
    </citation>
    <scope>NUCLEOTIDE SEQUENCE [LARGE SCALE GENOMIC DNA]</scope>
    <source>
        <strain evidence="1 2">BLCC-M154</strain>
    </source>
</reference>
<name>A0ABT7AXL0_9CYAN</name>
<evidence type="ECO:0008006" key="3">
    <source>
        <dbReference type="Google" id="ProtNLM"/>
    </source>
</evidence>
<proteinExistence type="predicted"/>
<evidence type="ECO:0000313" key="2">
    <source>
        <dbReference type="Proteomes" id="UP001235303"/>
    </source>
</evidence>
<comment type="caution">
    <text evidence="1">The sequence shown here is derived from an EMBL/GenBank/DDBJ whole genome shotgun (WGS) entry which is preliminary data.</text>
</comment>
<protein>
    <recommendedName>
        <fullName evidence="3">Holin</fullName>
    </recommendedName>
</protein>
<dbReference type="EMBL" id="JAQOSP010000119">
    <property type="protein sequence ID" value="MDJ1171626.1"/>
    <property type="molecule type" value="Genomic_DNA"/>
</dbReference>
<sequence>MKLWISCFVLLLVLAEIIQQLKALSVPLPVFIVAGGLLAVASNFEQARQWTQKAIQKPETTPAEPTTGIDAIDVTSYEVMDDPLDGGMGG</sequence>
<organism evidence="1 2">
    <name type="scientific">Roseofilum acuticapitatum BLCC-M154</name>
    <dbReference type="NCBI Taxonomy" id="3022444"/>
    <lineage>
        <taxon>Bacteria</taxon>
        <taxon>Bacillati</taxon>
        <taxon>Cyanobacteriota</taxon>
        <taxon>Cyanophyceae</taxon>
        <taxon>Desertifilales</taxon>
        <taxon>Desertifilaceae</taxon>
        <taxon>Roseofilum</taxon>
        <taxon>Roseofilum acuticapitatum</taxon>
    </lineage>
</organism>